<evidence type="ECO:0000259" key="10">
    <source>
        <dbReference type="PROSITE" id="PS50240"/>
    </source>
</evidence>
<evidence type="ECO:0000256" key="3">
    <source>
        <dbReference type="ARBA" id="ARBA00022525"/>
    </source>
</evidence>
<organism evidence="11 12">
    <name type="scientific">Musca domestica</name>
    <name type="common">House fly</name>
    <dbReference type="NCBI Taxonomy" id="7370"/>
    <lineage>
        <taxon>Eukaryota</taxon>
        <taxon>Metazoa</taxon>
        <taxon>Ecdysozoa</taxon>
        <taxon>Arthropoda</taxon>
        <taxon>Hexapoda</taxon>
        <taxon>Insecta</taxon>
        <taxon>Pterygota</taxon>
        <taxon>Neoptera</taxon>
        <taxon>Endopterygota</taxon>
        <taxon>Diptera</taxon>
        <taxon>Brachycera</taxon>
        <taxon>Muscomorpha</taxon>
        <taxon>Muscoidea</taxon>
        <taxon>Muscidae</taxon>
        <taxon>Musca</taxon>
    </lineage>
</organism>
<evidence type="ECO:0000256" key="6">
    <source>
        <dbReference type="ARBA" id="ARBA00022825"/>
    </source>
</evidence>
<dbReference type="PROSITE" id="PS00135">
    <property type="entry name" value="TRYPSIN_SER"/>
    <property type="match status" value="1"/>
</dbReference>
<dbReference type="Pfam" id="PF00089">
    <property type="entry name" value="Trypsin"/>
    <property type="match status" value="1"/>
</dbReference>
<gene>
    <name evidence="12" type="primary">LOC101894840</name>
</gene>
<dbReference type="PANTHER" id="PTHR24276:SF91">
    <property type="entry name" value="AT26814P-RELATED"/>
    <property type="match status" value="1"/>
</dbReference>
<evidence type="ECO:0000256" key="9">
    <source>
        <dbReference type="SAM" id="SignalP"/>
    </source>
</evidence>
<sequence>MLKYFVLLCALVVPGLMAANVLSAVPMLDGRIVGGSDAHIEQYPHQISMRYRGRHRCGGSVYSSNIIVSAAHCVVGELDLSLLTIVAGSTYLDDVTWELPVSKIIVHEKYTSSNDYDVAILVLRGNFPFNNRIQPISLAKARPEAGAEVIVTGWGTLVEGGDIPNQLQQVTVNYVELSSCKKSYPLMLTDRMLCAGVTGGGKDACQGDSGGPLIRNNELLGIVSWGIGCARRLFPGVYASVPDLYEWIENTARVNTVEYAFL</sequence>
<feature type="chain" id="PRO_5046136492" evidence="9">
    <location>
        <begin position="19"/>
        <end position="262"/>
    </location>
</feature>
<keyword evidence="11" id="KW-1185">Reference proteome</keyword>
<evidence type="ECO:0000256" key="8">
    <source>
        <dbReference type="RuleBase" id="RU363034"/>
    </source>
</evidence>
<comment type="subcellular location">
    <subcellularLocation>
        <location evidence="1">Secreted</location>
    </subcellularLocation>
</comment>
<dbReference type="InterPro" id="IPR001314">
    <property type="entry name" value="Peptidase_S1A"/>
</dbReference>
<keyword evidence="7" id="KW-1015">Disulfide bond</keyword>
<accession>A0A9J7HXG2</accession>
<dbReference type="VEuPathDB" id="VectorBase:MDOMA2_009054"/>
<dbReference type="InterPro" id="IPR001254">
    <property type="entry name" value="Trypsin_dom"/>
</dbReference>
<dbReference type="Gene3D" id="2.40.10.10">
    <property type="entry name" value="Trypsin-like serine proteases"/>
    <property type="match status" value="1"/>
</dbReference>
<dbReference type="VEuPathDB" id="VectorBase:MDOA009792"/>
<dbReference type="CDD" id="cd00190">
    <property type="entry name" value="Tryp_SPc"/>
    <property type="match status" value="1"/>
</dbReference>
<dbReference type="SUPFAM" id="SSF50494">
    <property type="entry name" value="Trypsin-like serine proteases"/>
    <property type="match status" value="1"/>
</dbReference>
<dbReference type="InterPro" id="IPR009003">
    <property type="entry name" value="Peptidase_S1_PA"/>
</dbReference>
<keyword evidence="4 8" id="KW-0645">Protease</keyword>
<evidence type="ECO:0000256" key="5">
    <source>
        <dbReference type="ARBA" id="ARBA00022801"/>
    </source>
</evidence>
<name>A0A9J7HXG2_MUSDO</name>
<dbReference type="PROSITE" id="PS50240">
    <property type="entry name" value="TRYPSIN_DOM"/>
    <property type="match status" value="1"/>
</dbReference>
<dbReference type="InterPro" id="IPR050430">
    <property type="entry name" value="Peptidase_S1"/>
</dbReference>
<evidence type="ECO:0000256" key="2">
    <source>
        <dbReference type="ARBA" id="ARBA00007664"/>
    </source>
</evidence>
<evidence type="ECO:0000256" key="1">
    <source>
        <dbReference type="ARBA" id="ARBA00004613"/>
    </source>
</evidence>
<feature type="signal peptide" evidence="9">
    <location>
        <begin position="1"/>
        <end position="18"/>
    </location>
</feature>
<dbReference type="InterPro" id="IPR018114">
    <property type="entry name" value="TRYPSIN_HIS"/>
</dbReference>
<evidence type="ECO:0000256" key="4">
    <source>
        <dbReference type="ARBA" id="ARBA00022670"/>
    </source>
</evidence>
<dbReference type="Proteomes" id="UP001652621">
    <property type="component" value="Unplaced"/>
</dbReference>
<dbReference type="PRINTS" id="PR00722">
    <property type="entry name" value="CHYMOTRYPSIN"/>
</dbReference>
<keyword evidence="3" id="KW-0964">Secreted</keyword>
<dbReference type="PANTHER" id="PTHR24276">
    <property type="entry name" value="POLYSERASE-RELATED"/>
    <property type="match status" value="1"/>
</dbReference>
<dbReference type="GeneID" id="101894840"/>
<keyword evidence="5 8" id="KW-0378">Hydrolase</keyword>
<reference evidence="12" key="1">
    <citation type="submission" date="2025-08" db="UniProtKB">
        <authorList>
            <consortium name="RefSeq"/>
        </authorList>
    </citation>
    <scope>IDENTIFICATION</scope>
    <source>
        <strain evidence="12">Aabys</strain>
        <tissue evidence="12">Whole body</tissue>
    </source>
</reference>
<dbReference type="InterPro" id="IPR033116">
    <property type="entry name" value="TRYPSIN_SER"/>
</dbReference>
<keyword evidence="6 8" id="KW-0720">Serine protease</keyword>
<dbReference type="PROSITE" id="PS00134">
    <property type="entry name" value="TRYPSIN_HIS"/>
    <property type="match status" value="1"/>
</dbReference>
<dbReference type="SMART" id="SM00020">
    <property type="entry name" value="Tryp_SPc"/>
    <property type="match status" value="1"/>
</dbReference>
<dbReference type="eggNOG" id="KOG3627">
    <property type="taxonomic scope" value="Eukaryota"/>
</dbReference>
<dbReference type="OrthoDB" id="10059102at2759"/>
<comment type="similarity">
    <text evidence="2">Belongs to the peptidase S1 family.</text>
</comment>
<feature type="domain" description="Peptidase S1" evidence="10">
    <location>
        <begin position="32"/>
        <end position="253"/>
    </location>
</feature>
<dbReference type="STRING" id="7370.A0A1I8MYT2"/>
<protein>
    <submittedName>
        <fullName evidence="12">Trypsin delta</fullName>
    </submittedName>
</protein>
<proteinExistence type="inferred from homology"/>
<evidence type="ECO:0000313" key="11">
    <source>
        <dbReference type="Proteomes" id="UP001652621"/>
    </source>
</evidence>
<evidence type="ECO:0000313" key="12">
    <source>
        <dbReference type="RefSeq" id="XP_005175140.2"/>
    </source>
</evidence>
<dbReference type="InterPro" id="IPR043504">
    <property type="entry name" value="Peptidase_S1_PA_chymotrypsin"/>
</dbReference>
<keyword evidence="9" id="KW-0732">Signal</keyword>
<evidence type="ECO:0000256" key="7">
    <source>
        <dbReference type="ARBA" id="ARBA00023157"/>
    </source>
</evidence>
<dbReference type="RefSeq" id="XP_005175140.2">
    <property type="nucleotide sequence ID" value="XM_005175083.4"/>
</dbReference>